<organism evidence="2 3">
    <name type="scientific">Ditylenchus destructor</name>
    <dbReference type="NCBI Taxonomy" id="166010"/>
    <lineage>
        <taxon>Eukaryota</taxon>
        <taxon>Metazoa</taxon>
        <taxon>Ecdysozoa</taxon>
        <taxon>Nematoda</taxon>
        <taxon>Chromadorea</taxon>
        <taxon>Rhabditida</taxon>
        <taxon>Tylenchina</taxon>
        <taxon>Tylenchomorpha</taxon>
        <taxon>Sphaerularioidea</taxon>
        <taxon>Anguinidae</taxon>
        <taxon>Anguininae</taxon>
        <taxon>Ditylenchus</taxon>
    </lineage>
</organism>
<sequence>MGVIFGTWGFSDAPSPNLTSDSRFILTASCYLNRSLTRRNMEFMPPKPSNRKRQGLSNQTKSSTCKAGGYCHSDSARISTPGLSTIYDILKSSEKCSSGCQARRWR</sequence>
<dbReference type="EMBL" id="JAKKPZ010000001">
    <property type="protein sequence ID" value="KAI1729204.1"/>
    <property type="molecule type" value="Genomic_DNA"/>
</dbReference>
<protein>
    <submittedName>
        <fullName evidence="2">Uncharacterized protein</fullName>
    </submittedName>
</protein>
<gene>
    <name evidence="2" type="ORF">DdX_01430</name>
</gene>
<dbReference type="Proteomes" id="UP001201812">
    <property type="component" value="Unassembled WGS sequence"/>
</dbReference>
<comment type="caution">
    <text evidence="2">The sequence shown here is derived from an EMBL/GenBank/DDBJ whole genome shotgun (WGS) entry which is preliminary data.</text>
</comment>
<accession>A0AAD4NML3</accession>
<proteinExistence type="predicted"/>
<feature type="region of interest" description="Disordered" evidence="1">
    <location>
        <begin position="41"/>
        <end position="67"/>
    </location>
</feature>
<feature type="compositionally biased region" description="Polar residues" evidence="1">
    <location>
        <begin position="55"/>
        <end position="65"/>
    </location>
</feature>
<name>A0AAD4NML3_9BILA</name>
<evidence type="ECO:0000256" key="1">
    <source>
        <dbReference type="SAM" id="MobiDB-lite"/>
    </source>
</evidence>
<dbReference type="AlphaFoldDB" id="A0AAD4NML3"/>
<reference evidence="2" key="1">
    <citation type="submission" date="2022-01" db="EMBL/GenBank/DDBJ databases">
        <title>Genome Sequence Resource for Two Populations of Ditylenchus destructor, the Migratory Endoparasitic Phytonematode.</title>
        <authorList>
            <person name="Zhang H."/>
            <person name="Lin R."/>
            <person name="Xie B."/>
        </authorList>
    </citation>
    <scope>NUCLEOTIDE SEQUENCE</scope>
    <source>
        <strain evidence="2">BazhouSP</strain>
    </source>
</reference>
<evidence type="ECO:0000313" key="3">
    <source>
        <dbReference type="Proteomes" id="UP001201812"/>
    </source>
</evidence>
<evidence type="ECO:0000313" key="2">
    <source>
        <dbReference type="EMBL" id="KAI1729204.1"/>
    </source>
</evidence>
<keyword evidence="3" id="KW-1185">Reference proteome</keyword>